<dbReference type="InterPro" id="IPR009100">
    <property type="entry name" value="AcylCoA_DH/oxidase_NM_dom_sf"/>
</dbReference>
<reference evidence="4" key="2">
    <citation type="submission" date="2021-04" db="EMBL/GenBank/DDBJ databases">
        <title>Isolation and genomic analysis of the ibuprofen-degrading bacterium Sphingomonas strain MPO218.</title>
        <authorList>
            <person name="Aulestia M."/>
            <person name="Flores A."/>
            <person name="Mangas E.L."/>
            <person name="Perez-Pulido A.J."/>
            <person name="Santero E."/>
            <person name="Camacho E.M."/>
        </authorList>
    </citation>
    <scope>NUCLEOTIDE SEQUENCE</scope>
    <source>
        <strain evidence="4">MPO218</strain>
    </source>
</reference>
<dbReference type="Gene3D" id="1.20.140.10">
    <property type="entry name" value="Butyryl-CoA Dehydrogenase, subunit A, domain 3"/>
    <property type="match status" value="1"/>
</dbReference>
<evidence type="ECO:0000259" key="2">
    <source>
        <dbReference type="Pfam" id="PF02771"/>
    </source>
</evidence>
<dbReference type="Proteomes" id="UP000664914">
    <property type="component" value="Chromosome"/>
</dbReference>
<evidence type="ECO:0000256" key="1">
    <source>
        <dbReference type="ARBA" id="ARBA00023002"/>
    </source>
</evidence>
<dbReference type="PANTHER" id="PTHR43884">
    <property type="entry name" value="ACYL-COA DEHYDROGENASE"/>
    <property type="match status" value="1"/>
</dbReference>
<dbReference type="InterPro" id="IPR036250">
    <property type="entry name" value="AcylCo_DH-like_C"/>
</dbReference>
<dbReference type="InterPro" id="IPR046373">
    <property type="entry name" value="Acyl-CoA_Oxase/DH_mid-dom_sf"/>
</dbReference>
<dbReference type="AlphaFoldDB" id="A0A975HC43"/>
<dbReference type="GO" id="GO:0003995">
    <property type="term" value="F:acyl-CoA dehydrogenase activity"/>
    <property type="evidence" value="ECO:0007669"/>
    <property type="project" value="TreeGrafter"/>
</dbReference>
<proteinExistence type="predicted"/>
<reference evidence="4" key="1">
    <citation type="submission" date="2020-07" db="EMBL/GenBank/DDBJ databases">
        <authorList>
            <person name="Camacho E."/>
        </authorList>
    </citation>
    <scope>NUCLEOTIDE SEQUENCE</scope>
    <source>
        <strain evidence="4">MPO218</strain>
    </source>
</reference>
<keyword evidence="1" id="KW-0560">Oxidoreductase</keyword>
<accession>A0A975HC43</accession>
<dbReference type="SUPFAM" id="SSF47203">
    <property type="entry name" value="Acyl-CoA dehydrogenase C-terminal domain-like"/>
    <property type="match status" value="1"/>
</dbReference>
<dbReference type="InterPro" id="IPR013786">
    <property type="entry name" value="AcylCoA_DH/ox_N"/>
</dbReference>
<dbReference type="SUPFAM" id="SSF56645">
    <property type="entry name" value="Acyl-CoA dehydrogenase NM domain-like"/>
    <property type="match status" value="1"/>
</dbReference>
<name>A0A975HC43_9SPHN</name>
<dbReference type="PIRSF" id="PIRSF016578">
    <property type="entry name" value="HsaA"/>
    <property type="match status" value="1"/>
</dbReference>
<dbReference type="InterPro" id="IPR013107">
    <property type="entry name" value="Acyl-CoA_DH_C"/>
</dbReference>
<dbReference type="Pfam" id="PF08028">
    <property type="entry name" value="Acyl-CoA_dh_2"/>
    <property type="match status" value="1"/>
</dbReference>
<evidence type="ECO:0000313" key="5">
    <source>
        <dbReference type="Proteomes" id="UP000664914"/>
    </source>
</evidence>
<gene>
    <name evidence="4" type="ORF">HRJ34_17040</name>
</gene>
<protein>
    <submittedName>
        <fullName evidence="4">Acyl-CoA dehydrogenase</fullName>
    </submittedName>
</protein>
<sequence length="404" mass="43002">MRADLSAPTNDETQGAAEVLARVRALVPALKDLAEITERERRVSAETTGLLRETGVHRLLQPRRFGGLEANFSDLVKANMELGRGCASTAWCTSIAAIHNWIVALYPLEAQEEVWADPRNIVAGSYMPAGTCERVAGGYRIGGAWSFASNCDNSQWFIVGAMLPPEGEGGPPQVGWFLLPRQDAEVVDTWYSMGMSGTGSKTISIERPVFVPSHRVMSIAQVNSTAAPGTAVHGNPLYRLTFAAAAPSMLISPALGAAQGAVEDFDTLAQSKMSAQAGGPPAPMKSLANNQIAIATAAASVDAARLMILTDLAEMERTLAAGGLPDMDQRLRHRRNHGFAGQLASTAVNGLFEALGANGGALSNPVQRAWRDINVAVRHISLHWPATAAMYGQHRFGLPPKGQF</sequence>
<evidence type="ECO:0000259" key="3">
    <source>
        <dbReference type="Pfam" id="PF08028"/>
    </source>
</evidence>
<dbReference type="Pfam" id="PF02771">
    <property type="entry name" value="Acyl-CoA_dh_N"/>
    <property type="match status" value="1"/>
</dbReference>
<dbReference type="Gene3D" id="2.40.110.10">
    <property type="entry name" value="Butyryl-CoA Dehydrogenase, subunit A, domain 2"/>
    <property type="match status" value="1"/>
</dbReference>
<dbReference type="Gene3D" id="1.10.540.10">
    <property type="entry name" value="Acyl-CoA dehydrogenase/oxidase, N-terminal domain"/>
    <property type="match status" value="1"/>
</dbReference>
<feature type="domain" description="Acyl-CoA dehydrogenase C-terminal" evidence="3">
    <location>
        <begin position="252"/>
        <end position="383"/>
    </location>
</feature>
<dbReference type="InterPro" id="IPR037069">
    <property type="entry name" value="AcylCoA_DH/ox_N_sf"/>
</dbReference>
<evidence type="ECO:0000313" key="4">
    <source>
        <dbReference type="EMBL" id="QTH20055.1"/>
    </source>
</evidence>
<organism evidence="4 5">
    <name type="scientific">Rhizorhabdus wittichii</name>
    <dbReference type="NCBI Taxonomy" id="160791"/>
    <lineage>
        <taxon>Bacteria</taxon>
        <taxon>Pseudomonadati</taxon>
        <taxon>Pseudomonadota</taxon>
        <taxon>Alphaproteobacteria</taxon>
        <taxon>Sphingomonadales</taxon>
        <taxon>Sphingomonadaceae</taxon>
        <taxon>Rhizorhabdus</taxon>
    </lineage>
</organism>
<dbReference type="PANTHER" id="PTHR43884:SF12">
    <property type="entry name" value="ISOVALERYL-COA DEHYDROGENASE, MITOCHONDRIAL-RELATED"/>
    <property type="match status" value="1"/>
</dbReference>
<feature type="domain" description="Acyl-CoA dehydrogenase/oxidase N-terminal" evidence="2">
    <location>
        <begin position="30"/>
        <end position="114"/>
    </location>
</feature>
<dbReference type="GO" id="GO:0050660">
    <property type="term" value="F:flavin adenine dinucleotide binding"/>
    <property type="evidence" value="ECO:0007669"/>
    <property type="project" value="InterPro"/>
</dbReference>
<dbReference type="EMBL" id="CP059319">
    <property type="protein sequence ID" value="QTH20055.1"/>
    <property type="molecule type" value="Genomic_DNA"/>
</dbReference>